<keyword evidence="3" id="KW-1185">Reference proteome</keyword>
<dbReference type="InterPro" id="IPR025665">
    <property type="entry name" value="Beta-barrel_OMP_2"/>
</dbReference>
<proteinExistence type="predicted"/>
<protein>
    <submittedName>
        <fullName evidence="2">Porin family protein</fullName>
    </submittedName>
</protein>
<name>A0AA49GD33_9BACT</name>
<gene>
    <name evidence="2" type="ORF">QYS49_10155</name>
</gene>
<dbReference type="EMBL" id="CP129971">
    <property type="protein sequence ID" value="WKK77478.2"/>
    <property type="molecule type" value="Genomic_DNA"/>
</dbReference>
<evidence type="ECO:0000259" key="1">
    <source>
        <dbReference type="Pfam" id="PF13568"/>
    </source>
</evidence>
<reference evidence="2 3" key="1">
    <citation type="submission" date="2023-08" db="EMBL/GenBank/DDBJ databases">
        <title>Comparative genomics and taxonomic characterization of three novel marine species of genus Marivirga.</title>
        <authorList>
            <person name="Muhammad N."/>
            <person name="Kim S.-G."/>
        </authorList>
    </citation>
    <scope>NUCLEOTIDE SEQUENCE [LARGE SCALE GENOMIC DNA]</scope>
    <source>
        <strain evidence="2 3">BDSF4-3</strain>
    </source>
</reference>
<dbReference type="Proteomes" id="UP001230496">
    <property type="component" value="Chromosome"/>
</dbReference>
<dbReference type="Pfam" id="PF13568">
    <property type="entry name" value="OMP_b-brl_2"/>
    <property type="match status" value="1"/>
</dbReference>
<dbReference type="KEGG" id="msaa:QYS49_10155"/>
<accession>A0AA49GD33</accession>
<sequence length="246" mass="28536">MQTANIRYKLNLHGNKIVLFLLGILFSFQVSAQHYEKENLPNYDEQLIHYGFYLGGHTANLKVRYNEAFLTNEFDSLHSVIPQSSPGFTVGFIFNLRIAQYLDFRTMPGVGLYQYTLNYNTYDQAEQITYQGKKEAFYAELPLLLKYKSQRRQNFRAYMIGGAKPSFEVSGKRPSDINEDVLLINTFNLALEIGFGVDIYYELFKFSPEIRFSRGLTNALFDRQNSYSSPINELVTNSVSIYFQFQ</sequence>
<evidence type="ECO:0000313" key="2">
    <source>
        <dbReference type="EMBL" id="WKK77478.2"/>
    </source>
</evidence>
<evidence type="ECO:0000313" key="3">
    <source>
        <dbReference type="Proteomes" id="UP001230496"/>
    </source>
</evidence>
<dbReference type="RefSeq" id="WP_308349624.1">
    <property type="nucleotide sequence ID" value="NZ_CP129971.1"/>
</dbReference>
<dbReference type="AlphaFoldDB" id="A0AA49GD33"/>
<feature type="domain" description="Outer membrane protein beta-barrel" evidence="1">
    <location>
        <begin position="46"/>
        <end position="219"/>
    </location>
</feature>
<organism evidence="2 3">
    <name type="scientific">Marivirga salinarum</name>
    <dbReference type="NCBI Taxonomy" id="3059078"/>
    <lineage>
        <taxon>Bacteria</taxon>
        <taxon>Pseudomonadati</taxon>
        <taxon>Bacteroidota</taxon>
        <taxon>Cytophagia</taxon>
        <taxon>Cytophagales</taxon>
        <taxon>Marivirgaceae</taxon>
        <taxon>Marivirga</taxon>
    </lineage>
</organism>